<dbReference type="Pfam" id="PF01558">
    <property type="entry name" value="POR"/>
    <property type="match status" value="1"/>
</dbReference>
<evidence type="ECO:0000259" key="2">
    <source>
        <dbReference type="Pfam" id="PF01558"/>
    </source>
</evidence>
<reference evidence="3" key="1">
    <citation type="submission" date="2018-05" db="EMBL/GenBank/DDBJ databases">
        <authorList>
            <person name="Lanie J.A."/>
            <person name="Ng W.-L."/>
            <person name="Kazmierczak K.M."/>
            <person name="Andrzejewski T.M."/>
            <person name="Davidsen T.M."/>
            <person name="Wayne K.J."/>
            <person name="Tettelin H."/>
            <person name="Glass J.I."/>
            <person name="Rusch D."/>
            <person name="Podicherti R."/>
            <person name="Tsui H.-C.T."/>
            <person name="Winkler M.E."/>
        </authorList>
    </citation>
    <scope>NUCLEOTIDE SEQUENCE</scope>
</reference>
<proteinExistence type="predicted"/>
<accession>A0A382TFB9</accession>
<sequence length="162" mass="17805">MSQFDYVISIGGAAGQGIATPGNILARLFARQGIHMYAYNAYQSIIRGGHSFLTVRCSDRNVRTHGDVIDLLICLNQDTMNRHLEHMREGTSVIYNANTIDPGEPADGVQLCPMDVQELAGKRANKLMQNTVAIAVACQLIGVEFSSLEEVINFQFSNKSEE</sequence>
<evidence type="ECO:0000313" key="3">
    <source>
        <dbReference type="EMBL" id="SVD20177.1"/>
    </source>
</evidence>
<dbReference type="InterPro" id="IPR002869">
    <property type="entry name" value="Pyrv_flavodox_OxRed_cen"/>
</dbReference>
<dbReference type="EMBL" id="UINC01135802">
    <property type="protein sequence ID" value="SVD20177.1"/>
    <property type="molecule type" value="Genomic_DNA"/>
</dbReference>
<protein>
    <recommendedName>
        <fullName evidence="2">Pyruvate/ketoisovalerate oxidoreductase catalytic domain-containing protein</fullName>
    </recommendedName>
</protein>
<dbReference type="PANTHER" id="PTHR42730">
    <property type="entry name" value="2-OXOGLUTARATE SYNTHASE SUBUNIT KORC"/>
    <property type="match status" value="1"/>
</dbReference>
<feature type="domain" description="Pyruvate/ketoisovalerate oxidoreductase catalytic" evidence="2">
    <location>
        <begin position="14"/>
        <end position="160"/>
    </location>
</feature>
<dbReference type="AlphaFoldDB" id="A0A382TFB9"/>
<dbReference type="GO" id="GO:0016903">
    <property type="term" value="F:oxidoreductase activity, acting on the aldehyde or oxo group of donors"/>
    <property type="evidence" value="ECO:0007669"/>
    <property type="project" value="InterPro"/>
</dbReference>
<dbReference type="InterPro" id="IPR052554">
    <property type="entry name" value="2-oxoglutarate_synth_KorC"/>
</dbReference>
<dbReference type="Gene3D" id="3.40.920.10">
    <property type="entry name" value="Pyruvate-ferredoxin oxidoreductase, PFOR, domain III"/>
    <property type="match status" value="1"/>
</dbReference>
<evidence type="ECO:0000256" key="1">
    <source>
        <dbReference type="ARBA" id="ARBA00023002"/>
    </source>
</evidence>
<feature type="non-terminal residue" evidence="3">
    <location>
        <position position="162"/>
    </location>
</feature>
<dbReference type="PANTHER" id="PTHR42730:SF1">
    <property type="entry name" value="2-OXOGLUTARATE SYNTHASE SUBUNIT KORC"/>
    <property type="match status" value="1"/>
</dbReference>
<dbReference type="SUPFAM" id="SSF53323">
    <property type="entry name" value="Pyruvate-ferredoxin oxidoreductase, PFOR, domain III"/>
    <property type="match status" value="1"/>
</dbReference>
<organism evidence="3">
    <name type="scientific">marine metagenome</name>
    <dbReference type="NCBI Taxonomy" id="408172"/>
    <lineage>
        <taxon>unclassified sequences</taxon>
        <taxon>metagenomes</taxon>
        <taxon>ecological metagenomes</taxon>
    </lineage>
</organism>
<keyword evidence="1" id="KW-0560">Oxidoreductase</keyword>
<gene>
    <name evidence="3" type="ORF">METZ01_LOCUS373031</name>
</gene>
<name>A0A382TFB9_9ZZZZ</name>
<dbReference type="InterPro" id="IPR019752">
    <property type="entry name" value="Pyrv/ketoisovalerate_OxRed_cat"/>
</dbReference>